<evidence type="ECO:0000313" key="2">
    <source>
        <dbReference type="Proteomes" id="UP000223777"/>
    </source>
</evidence>
<dbReference type="InterPro" id="IPR036614">
    <property type="entry name" value="RusA-like_sf"/>
</dbReference>
<organism evidence="1 2">
    <name type="scientific">Bacillus cereus</name>
    <dbReference type="NCBI Taxonomy" id="1396"/>
    <lineage>
        <taxon>Bacteria</taxon>
        <taxon>Bacillati</taxon>
        <taxon>Bacillota</taxon>
        <taxon>Bacilli</taxon>
        <taxon>Bacillales</taxon>
        <taxon>Bacillaceae</taxon>
        <taxon>Bacillus</taxon>
        <taxon>Bacillus cereus group</taxon>
    </lineage>
</organism>
<dbReference type="InterPro" id="IPR008822">
    <property type="entry name" value="Endonuclease_RusA-like"/>
</dbReference>
<accession>A0A2A7FPH2</accession>
<dbReference type="GO" id="GO:0006310">
    <property type="term" value="P:DNA recombination"/>
    <property type="evidence" value="ECO:0007669"/>
    <property type="project" value="InterPro"/>
</dbReference>
<protein>
    <submittedName>
        <fullName evidence="1">Uncharacterized protein</fullName>
    </submittedName>
</protein>
<dbReference type="SUPFAM" id="SSF103084">
    <property type="entry name" value="Holliday junction resolvase RusA"/>
    <property type="match status" value="1"/>
</dbReference>
<reference evidence="1 2" key="1">
    <citation type="submission" date="2017-09" db="EMBL/GenBank/DDBJ databases">
        <title>Large-scale bioinformatics analysis of Bacillus genomes uncovers conserved roles of natural products in bacterial physiology.</title>
        <authorList>
            <consortium name="Agbiome Team Llc"/>
            <person name="Bleich R.M."/>
            <person name="Grubbs K.J."/>
            <person name="Santa Maria K.C."/>
            <person name="Allen S.E."/>
            <person name="Farag S."/>
            <person name="Shank E.A."/>
            <person name="Bowers A."/>
        </authorList>
    </citation>
    <scope>NUCLEOTIDE SEQUENCE [LARGE SCALE GENOMIC DNA]</scope>
    <source>
        <strain evidence="1 2">AFS050027</strain>
    </source>
</reference>
<name>A0A2A7FPH2_BACCE</name>
<dbReference type="Pfam" id="PF05866">
    <property type="entry name" value="RusA"/>
    <property type="match status" value="1"/>
</dbReference>
<dbReference type="GO" id="GO:0000287">
    <property type="term" value="F:magnesium ion binding"/>
    <property type="evidence" value="ECO:0007669"/>
    <property type="project" value="InterPro"/>
</dbReference>
<dbReference type="EMBL" id="NUIL01000015">
    <property type="protein sequence ID" value="PGO29285.1"/>
    <property type="molecule type" value="Genomic_DNA"/>
</dbReference>
<sequence length="165" mass="19355">MVYGKALIHMYETKESKDWKKRFEAYLKREVTKQKWDRTQTAEGHWYLDCVFVQSRTNQDNNNYYKLLCDALTGIVVEDDKNILVRTQKVLYDAKNPRFYAILRPVEYTGIFNNETDYAQFFEGNCATCKKNHEKCTILRKAKEGRLQDEISGGSGNHTCSKKKS</sequence>
<proteinExistence type="predicted"/>
<comment type="caution">
    <text evidence="1">The sequence shown here is derived from an EMBL/GenBank/DDBJ whole genome shotgun (WGS) entry which is preliminary data.</text>
</comment>
<dbReference type="AlphaFoldDB" id="A0A2A7FPH2"/>
<dbReference type="Gene3D" id="3.30.1330.70">
    <property type="entry name" value="Holliday junction resolvase RusA"/>
    <property type="match status" value="1"/>
</dbReference>
<gene>
    <name evidence="1" type="ORF">CN984_12205</name>
</gene>
<evidence type="ECO:0000313" key="1">
    <source>
        <dbReference type="EMBL" id="PGO29285.1"/>
    </source>
</evidence>
<dbReference type="Proteomes" id="UP000223777">
    <property type="component" value="Unassembled WGS sequence"/>
</dbReference>
<dbReference type="GO" id="GO:0006281">
    <property type="term" value="P:DNA repair"/>
    <property type="evidence" value="ECO:0007669"/>
    <property type="project" value="InterPro"/>
</dbReference>